<sequence length="248" mass="28211">MVIDSSNTFTFGEFREWFYYKAFVFSNASTGGYIVVLIHKPLNQISVARKGDDKWTWLPPDNCYSNCVYKDDLLYAVSGGEIRVFDLSGPIPAAKIIMKSKIEWWNGSSYITEAPHGGDLLHTHRSTGDINYDAEADPKASVWHTEKIEVYKIDVAEETVAEINCLNDHVLFLGHNQSLCLHANEYPPLKANHAYFTDDTKFSERYKNNCCNIGVLNEGNSDREDLVSPQHWSSWPTPIWITPNLVQL</sequence>
<dbReference type="EMBL" id="BQKI01000002">
    <property type="protein sequence ID" value="GJM87604.1"/>
    <property type="molecule type" value="Genomic_DNA"/>
</dbReference>
<organism evidence="2 3">
    <name type="scientific">Eleusine coracana subsp. coracana</name>
    <dbReference type="NCBI Taxonomy" id="191504"/>
    <lineage>
        <taxon>Eukaryota</taxon>
        <taxon>Viridiplantae</taxon>
        <taxon>Streptophyta</taxon>
        <taxon>Embryophyta</taxon>
        <taxon>Tracheophyta</taxon>
        <taxon>Spermatophyta</taxon>
        <taxon>Magnoliopsida</taxon>
        <taxon>Liliopsida</taxon>
        <taxon>Poales</taxon>
        <taxon>Poaceae</taxon>
        <taxon>PACMAD clade</taxon>
        <taxon>Chloridoideae</taxon>
        <taxon>Cynodonteae</taxon>
        <taxon>Eleusininae</taxon>
        <taxon>Eleusine</taxon>
    </lineage>
</organism>
<name>A0AAV5BPF3_ELECO</name>
<feature type="domain" description="KIB1-4 beta-propeller" evidence="1">
    <location>
        <begin position="14"/>
        <end position="206"/>
    </location>
</feature>
<dbReference type="AlphaFoldDB" id="A0AAV5BPF3"/>
<evidence type="ECO:0000313" key="2">
    <source>
        <dbReference type="EMBL" id="GJM87604.1"/>
    </source>
</evidence>
<dbReference type="InterPro" id="IPR005174">
    <property type="entry name" value="KIB1-4_b-propeller"/>
</dbReference>
<evidence type="ECO:0000313" key="3">
    <source>
        <dbReference type="Proteomes" id="UP001054889"/>
    </source>
</evidence>
<protein>
    <recommendedName>
        <fullName evidence="1">KIB1-4 beta-propeller domain-containing protein</fullName>
    </recommendedName>
</protein>
<dbReference type="PANTHER" id="PTHR44586:SF14">
    <property type="entry name" value="F-BOX DOMAIN CONTAINING PROTEIN, EXPRESSED"/>
    <property type="match status" value="1"/>
</dbReference>
<comment type="caution">
    <text evidence="2">The sequence shown here is derived from an EMBL/GenBank/DDBJ whole genome shotgun (WGS) entry which is preliminary data.</text>
</comment>
<dbReference type="Proteomes" id="UP001054889">
    <property type="component" value="Unassembled WGS sequence"/>
</dbReference>
<evidence type="ECO:0000259" key="1">
    <source>
        <dbReference type="Pfam" id="PF03478"/>
    </source>
</evidence>
<reference evidence="2" key="2">
    <citation type="submission" date="2021-12" db="EMBL/GenBank/DDBJ databases">
        <title>Resequencing data analysis of finger millet.</title>
        <authorList>
            <person name="Hatakeyama M."/>
            <person name="Aluri S."/>
            <person name="Balachadran M.T."/>
            <person name="Sivarajan S.R."/>
            <person name="Poveda L."/>
            <person name="Shimizu-Inatsugi R."/>
            <person name="Schlapbach R."/>
            <person name="Sreeman S.M."/>
            <person name="Shimizu K.K."/>
        </authorList>
    </citation>
    <scope>NUCLEOTIDE SEQUENCE</scope>
</reference>
<accession>A0AAV5BPF3</accession>
<gene>
    <name evidence="2" type="primary">ga03575</name>
    <name evidence="2" type="ORF">PR202_ga03575</name>
</gene>
<keyword evidence="3" id="KW-1185">Reference proteome</keyword>
<proteinExistence type="predicted"/>
<dbReference type="Pfam" id="PF03478">
    <property type="entry name" value="Beta-prop_KIB1-4"/>
    <property type="match status" value="1"/>
</dbReference>
<dbReference type="PANTHER" id="PTHR44586">
    <property type="entry name" value="F-BOX DOMAIN CONTAINING PROTEIN, EXPRESSED"/>
    <property type="match status" value="1"/>
</dbReference>
<reference evidence="2" key="1">
    <citation type="journal article" date="2018" name="DNA Res.">
        <title>Multiple hybrid de novo genome assembly of finger millet, an orphan allotetraploid crop.</title>
        <authorList>
            <person name="Hatakeyama M."/>
            <person name="Aluri S."/>
            <person name="Balachadran M.T."/>
            <person name="Sivarajan S.R."/>
            <person name="Patrignani A."/>
            <person name="Gruter S."/>
            <person name="Poveda L."/>
            <person name="Shimizu-Inatsugi R."/>
            <person name="Baeten J."/>
            <person name="Francoijs K.J."/>
            <person name="Nataraja K.N."/>
            <person name="Reddy Y.A.N."/>
            <person name="Phadnis S."/>
            <person name="Ravikumar R.L."/>
            <person name="Schlapbach R."/>
            <person name="Sreeman S.M."/>
            <person name="Shimizu K.K."/>
        </authorList>
    </citation>
    <scope>NUCLEOTIDE SEQUENCE</scope>
</reference>